<dbReference type="OrthoDB" id="9775090at2"/>
<keyword evidence="6 7" id="KW-0560">Oxidoreductase</keyword>
<dbReference type="eggNOG" id="COG1960">
    <property type="taxonomic scope" value="Bacteria"/>
</dbReference>
<feature type="domain" description="Acyl-CoA dehydrogenase/oxidase C-terminal" evidence="8">
    <location>
        <begin position="238"/>
        <end position="389"/>
    </location>
</feature>
<keyword evidence="5 7" id="KW-0274">FAD</keyword>
<accession>A0A143BL00</accession>
<reference evidence="11 12" key="1">
    <citation type="journal article" date="2014" name="Proc. Natl. Acad. Sci. U.S.A.">
        <title>Functional type 2 photosynthetic reaction centers found in the rare bacterial phylum Gemmatimonadetes.</title>
        <authorList>
            <person name="Zeng Y."/>
            <person name="Feng F."/>
            <person name="Medova H."/>
            <person name="Dean J."/>
            <person name="Koblizek M."/>
        </authorList>
    </citation>
    <scope>NUCLEOTIDE SEQUENCE [LARGE SCALE GENOMIC DNA]</scope>
    <source>
        <strain evidence="11 12">AP64</strain>
    </source>
</reference>
<dbReference type="Gene3D" id="1.20.140.10">
    <property type="entry name" value="Butyryl-CoA Dehydrogenase, subunit A, domain 3"/>
    <property type="match status" value="1"/>
</dbReference>
<dbReference type="GO" id="GO:0003995">
    <property type="term" value="F:acyl-CoA dehydrogenase activity"/>
    <property type="evidence" value="ECO:0007669"/>
    <property type="project" value="TreeGrafter"/>
</dbReference>
<dbReference type="GO" id="GO:0005737">
    <property type="term" value="C:cytoplasm"/>
    <property type="evidence" value="ECO:0007669"/>
    <property type="project" value="TreeGrafter"/>
</dbReference>
<evidence type="ECO:0000259" key="9">
    <source>
        <dbReference type="Pfam" id="PF02770"/>
    </source>
</evidence>
<dbReference type="Proteomes" id="UP000076404">
    <property type="component" value="Chromosome"/>
</dbReference>
<evidence type="ECO:0000259" key="8">
    <source>
        <dbReference type="Pfam" id="PF00441"/>
    </source>
</evidence>
<dbReference type="PANTHER" id="PTHR48083">
    <property type="entry name" value="MEDIUM-CHAIN SPECIFIC ACYL-COA DEHYDROGENASE, MITOCHONDRIAL-RELATED"/>
    <property type="match status" value="1"/>
</dbReference>
<dbReference type="InterPro" id="IPR009100">
    <property type="entry name" value="AcylCoA_DH/oxidase_NM_dom_sf"/>
</dbReference>
<dbReference type="Pfam" id="PF02771">
    <property type="entry name" value="Acyl-CoA_dh_N"/>
    <property type="match status" value="1"/>
</dbReference>
<dbReference type="PIRSF" id="PIRSF016578">
    <property type="entry name" value="HsaA"/>
    <property type="match status" value="1"/>
</dbReference>
<dbReference type="EMBL" id="CP011454">
    <property type="protein sequence ID" value="AMW05678.1"/>
    <property type="molecule type" value="Genomic_DNA"/>
</dbReference>
<dbReference type="InterPro" id="IPR009075">
    <property type="entry name" value="AcylCo_DH/oxidase_C"/>
</dbReference>
<dbReference type="InterPro" id="IPR036250">
    <property type="entry name" value="AcylCo_DH-like_C"/>
</dbReference>
<keyword evidence="12" id="KW-1185">Reference proteome</keyword>
<comment type="subunit">
    <text evidence="3">Homodimer.</text>
</comment>
<dbReference type="FunFam" id="2.40.110.10:FF:000002">
    <property type="entry name" value="Acyl-CoA dehydrogenase fadE12"/>
    <property type="match status" value="1"/>
</dbReference>
<evidence type="ECO:0000256" key="5">
    <source>
        <dbReference type="ARBA" id="ARBA00022827"/>
    </source>
</evidence>
<dbReference type="Gene3D" id="1.10.540.10">
    <property type="entry name" value="Acyl-CoA dehydrogenase/oxidase, N-terminal domain"/>
    <property type="match status" value="1"/>
</dbReference>
<reference evidence="11 12" key="2">
    <citation type="journal article" date="2016" name="Environ. Microbiol. Rep.">
        <title>Metagenomic evidence for the presence of phototrophic Gemmatimonadetes bacteria in diverse environments.</title>
        <authorList>
            <person name="Zeng Y."/>
            <person name="Baumbach J."/>
            <person name="Barbosa E.G."/>
            <person name="Azevedo V."/>
            <person name="Zhang C."/>
            <person name="Koblizek M."/>
        </authorList>
    </citation>
    <scope>NUCLEOTIDE SEQUENCE [LARGE SCALE GENOMIC DNA]</scope>
    <source>
        <strain evidence="11 12">AP64</strain>
    </source>
</reference>
<dbReference type="SUPFAM" id="SSF47203">
    <property type="entry name" value="Acyl-CoA dehydrogenase C-terminal domain-like"/>
    <property type="match status" value="1"/>
</dbReference>
<proteinExistence type="inferred from homology"/>
<name>A0A143BL00_9BACT</name>
<evidence type="ECO:0000256" key="6">
    <source>
        <dbReference type="ARBA" id="ARBA00023002"/>
    </source>
</evidence>
<dbReference type="KEGG" id="gph:GEMMAAP_14450"/>
<dbReference type="InterPro" id="IPR050741">
    <property type="entry name" value="Acyl-CoA_dehydrogenase"/>
</dbReference>
<dbReference type="Pfam" id="PF00441">
    <property type="entry name" value="Acyl-CoA_dh_1"/>
    <property type="match status" value="1"/>
</dbReference>
<evidence type="ECO:0000256" key="4">
    <source>
        <dbReference type="ARBA" id="ARBA00022630"/>
    </source>
</evidence>
<dbReference type="AlphaFoldDB" id="A0A143BL00"/>
<dbReference type="Gene3D" id="2.40.110.10">
    <property type="entry name" value="Butyryl-CoA Dehydrogenase, subunit A, domain 2"/>
    <property type="match status" value="1"/>
</dbReference>
<dbReference type="InterPro" id="IPR006091">
    <property type="entry name" value="Acyl-CoA_Oxase/DH_mid-dom"/>
</dbReference>
<evidence type="ECO:0000256" key="1">
    <source>
        <dbReference type="ARBA" id="ARBA00001974"/>
    </source>
</evidence>
<evidence type="ECO:0000256" key="2">
    <source>
        <dbReference type="ARBA" id="ARBA00009347"/>
    </source>
</evidence>
<comment type="similarity">
    <text evidence="2 7">Belongs to the acyl-CoA dehydrogenase family.</text>
</comment>
<evidence type="ECO:0000313" key="11">
    <source>
        <dbReference type="EMBL" id="AMW05678.1"/>
    </source>
</evidence>
<dbReference type="RefSeq" id="WP_026848608.1">
    <property type="nucleotide sequence ID" value="NZ_CP011454.1"/>
</dbReference>
<evidence type="ECO:0000256" key="7">
    <source>
        <dbReference type="RuleBase" id="RU362125"/>
    </source>
</evidence>
<dbReference type="GO" id="GO:0033539">
    <property type="term" value="P:fatty acid beta-oxidation using acyl-CoA dehydrogenase"/>
    <property type="evidence" value="ECO:0007669"/>
    <property type="project" value="TreeGrafter"/>
</dbReference>
<organism evidence="11 12">
    <name type="scientific">Gemmatimonas phototrophica</name>
    <dbReference type="NCBI Taxonomy" id="1379270"/>
    <lineage>
        <taxon>Bacteria</taxon>
        <taxon>Pseudomonadati</taxon>
        <taxon>Gemmatimonadota</taxon>
        <taxon>Gemmatimonadia</taxon>
        <taxon>Gemmatimonadales</taxon>
        <taxon>Gemmatimonadaceae</taxon>
        <taxon>Gemmatimonas</taxon>
    </lineage>
</organism>
<sequence length="404" mass="44928">MTPVDHDALLATARRFVREEIVPLEATLLGAPWHVAEPTLNALRVRAKALGLWAPFLPAQYGGLDMPLDAFARLSEVLGWSPFGHYVCNCQAPDVGNMELLLAFGSDAQKQEYLEPLARGEIRSCFAMTEPEHAGSNPVQLSTTAVHESGAWVINGHKWFTSSADGAAFAVVMAVTDADETRRHYRASQIIVPLQTPGYKLVRNISVMGEAGGGWASHAEVRFDDVRVPTGNLLGLQGHGFALAQERLGPGRIHHCMRWIGICERAFDLMCRYATTREVAPGETLATKQQVQFWIAESRLEIHASRLMVLDAATRMAREGQESAREEISYIKVFVANTLQRVLDRAIQVHGALGMTDDTPLAWWYRHERAARIYDGADEVHKTVIARRALRPYLEVAPRIPREH</sequence>
<dbReference type="Pfam" id="PF02770">
    <property type="entry name" value="Acyl-CoA_dh_M"/>
    <property type="match status" value="1"/>
</dbReference>
<dbReference type="InterPro" id="IPR037069">
    <property type="entry name" value="AcylCoA_DH/ox_N_sf"/>
</dbReference>
<evidence type="ECO:0000259" key="10">
    <source>
        <dbReference type="Pfam" id="PF02771"/>
    </source>
</evidence>
<dbReference type="PANTHER" id="PTHR48083:SF13">
    <property type="entry name" value="ACYL-COA DEHYDROGENASE FAMILY MEMBER 11"/>
    <property type="match status" value="1"/>
</dbReference>
<protein>
    <submittedName>
        <fullName evidence="11">Acyl-CoA dehydrogenase</fullName>
    </submittedName>
</protein>
<feature type="domain" description="Acyl-CoA oxidase/dehydrogenase middle" evidence="9">
    <location>
        <begin position="125"/>
        <end position="226"/>
    </location>
</feature>
<dbReference type="SUPFAM" id="SSF56645">
    <property type="entry name" value="Acyl-CoA dehydrogenase NM domain-like"/>
    <property type="match status" value="1"/>
</dbReference>
<dbReference type="InterPro" id="IPR046373">
    <property type="entry name" value="Acyl-CoA_Oxase/DH_mid-dom_sf"/>
</dbReference>
<feature type="domain" description="Acyl-CoA dehydrogenase/oxidase N-terminal" evidence="10">
    <location>
        <begin position="5"/>
        <end position="121"/>
    </location>
</feature>
<comment type="cofactor">
    <cofactor evidence="1 7">
        <name>FAD</name>
        <dbReference type="ChEBI" id="CHEBI:57692"/>
    </cofactor>
</comment>
<dbReference type="GO" id="GO:0050660">
    <property type="term" value="F:flavin adenine dinucleotide binding"/>
    <property type="evidence" value="ECO:0007669"/>
    <property type="project" value="InterPro"/>
</dbReference>
<evidence type="ECO:0000256" key="3">
    <source>
        <dbReference type="ARBA" id="ARBA00011738"/>
    </source>
</evidence>
<dbReference type="InterPro" id="IPR013786">
    <property type="entry name" value="AcylCoA_DH/ox_N"/>
</dbReference>
<evidence type="ECO:0000313" key="12">
    <source>
        <dbReference type="Proteomes" id="UP000076404"/>
    </source>
</evidence>
<gene>
    <name evidence="11" type="ORF">GEMMAAP_14450</name>
</gene>
<dbReference type="STRING" id="1379270.GEMMAAP_14450"/>
<keyword evidence="4 7" id="KW-0285">Flavoprotein</keyword>